<dbReference type="PROSITE" id="PS50071">
    <property type="entry name" value="HOMEOBOX_2"/>
    <property type="match status" value="1"/>
</dbReference>
<dbReference type="GO" id="GO:0005634">
    <property type="term" value="C:nucleus"/>
    <property type="evidence" value="ECO:0007669"/>
    <property type="project" value="UniProtKB-SubCell"/>
</dbReference>
<keyword evidence="6" id="KW-1185">Reference proteome</keyword>
<dbReference type="EMBL" id="CALTRL010002159">
    <property type="protein sequence ID" value="CAH7674906.1"/>
    <property type="molecule type" value="Genomic_DNA"/>
</dbReference>
<protein>
    <submittedName>
        <fullName evidence="5">Expressed protein</fullName>
    </submittedName>
</protein>
<evidence type="ECO:0000259" key="4">
    <source>
        <dbReference type="PROSITE" id="PS50071"/>
    </source>
</evidence>
<dbReference type="AlphaFoldDB" id="A0AAV0B0K8"/>
<name>A0AAV0B0K8_PHAPC</name>
<gene>
    <name evidence="5" type="ORF">PPACK8108_LOCUS9843</name>
</gene>
<dbReference type="Pfam" id="PF00046">
    <property type="entry name" value="Homeodomain"/>
    <property type="match status" value="1"/>
</dbReference>
<sequence>MMHTTVMMKTSAVNEVTSAWDNIRQPAALILDACKTYPMSKHPVHDRIIYEAATPLPPLILPSLPCFKSQLESLCLPSTVQAKVEGILMETLSSIDVALQESYCRHLPLMVAWADPQASQSRSMEDYAQALQNMLWELRSDSVGKLWSSLMLHLRTLQGAARADGTSYEETQPSSSGSSHPGKISGQGRPCAFTKEQTMVLRDLLAHDDRYSADDKQLIATALNLTREQVNRWFCNARARKKPYQKLRGYKPASSILSNTTSYANSEPLLKVPQLPSTFQTYHFQASLSQHTIDPSPTPNYSPPDKSFLGSRHHLRNLSVGRVDFSFANGPLHNYSNQSNQSAVTVQ</sequence>
<dbReference type="GO" id="GO:0003677">
    <property type="term" value="F:DNA binding"/>
    <property type="evidence" value="ECO:0007669"/>
    <property type="project" value="UniProtKB-UniRule"/>
</dbReference>
<dbReference type="Gene3D" id="1.10.10.60">
    <property type="entry name" value="Homeodomain-like"/>
    <property type="match status" value="1"/>
</dbReference>
<dbReference type="InterPro" id="IPR001356">
    <property type="entry name" value="HD"/>
</dbReference>
<proteinExistence type="predicted"/>
<evidence type="ECO:0000313" key="6">
    <source>
        <dbReference type="Proteomes" id="UP001153365"/>
    </source>
</evidence>
<feature type="DNA-binding region" description="Homeobox" evidence="1">
    <location>
        <begin position="194"/>
        <end position="245"/>
    </location>
</feature>
<feature type="region of interest" description="Disordered" evidence="3">
    <location>
        <begin position="290"/>
        <end position="310"/>
    </location>
</feature>
<dbReference type="SUPFAM" id="SSF46689">
    <property type="entry name" value="Homeodomain-like"/>
    <property type="match status" value="1"/>
</dbReference>
<reference evidence="5" key="1">
    <citation type="submission" date="2022-06" db="EMBL/GenBank/DDBJ databases">
        <authorList>
            <consortium name="SYNGENTA / RWTH Aachen University"/>
        </authorList>
    </citation>
    <scope>NUCLEOTIDE SEQUENCE</scope>
</reference>
<comment type="subcellular location">
    <subcellularLocation>
        <location evidence="1 2">Nucleus</location>
    </subcellularLocation>
</comment>
<dbReference type="CDD" id="cd00086">
    <property type="entry name" value="homeodomain"/>
    <property type="match status" value="1"/>
</dbReference>
<feature type="region of interest" description="Disordered" evidence="3">
    <location>
        <begin position="163"/>
        <end position="189"/>
    </location>
</feature>
<evidence type="ECO:0000256" key="1">
    <source>
        <dbReference type="PROSITE-ProRule" id="PRU00108"/>
    </source>
</evidence>
<feature type="compositionally biased region" description="Low complexity" evidence="3">
    <location>
        <begin position="174"/>
        <end position="186"/>
    </location>
</feature>
<evidence type="ECO:0000256" key="3">
    <source>
        <dbReference type="SAM" id="MobiDB-lite"/>
    </source>
</evidence>
<organism evidence="5 6">
    <name type="scientific">Phakopsora pachyrhizi</name>
    <name type="common">Asian soybean rust disease fungus</name>
    <dbReference type="NCBI Taxonomy" id="170000"/>
    <lineage>
        <taxon>Eukaryota</taxon>
        <taxon>Fungi</taxon>
        <taxon>Dikarya</taxon>
        <taxon>Basidiomycota</taxon>
        <taxon>Pucciniomycotina</taxon>
        <taxon>Pucciniomycetes</taxon>
        <taxon>Pucciniales</taxon>
        <taxon>Phakopsoraceae</taxon>
        <taxon>Phakopsora</taxon>
    </lineage>
</organism>
<keyword evidence="1 2" id="KW-0371">Homeobox</keyword>
<feature type="domain" description="Homeobox" evidence="4">
    <location>
        <begin position="192"/>
        <end position="244"/>
    </location>
</feature>
<keyword evidence="1 2" id="KW-0539">Nucleus</keyword>
<dbReference type="InterPro" id="IPR009057">
    <property type="entry name" value="Homeodomain-like_sf"/>
</dbReference>
<keyword evidence="1 2" id="KW-0238">DNA-binding</keyword>
<evidence type="ECO:0000256" key="2">
    <source>
        <dbReference type="RuleBase" id="RU000682"/>
    </source>
</evidence>
<accession>A0AAV0B0K8</accession>
<comment type="caution">
    <text evidence="5">The sequence shown here is derived from an EMBL/GenBank/DDBJ whole genome shotgun (WGS) entry which is preliminary data.</text>
</comment>
<dbReference type="SMART" id="SM00389">
    <property type="entry name" value="HOX"/>
    <property type="match status" value="1"/>
</dbReference>
<dbReference type="Proteomes" id="UP001153365">
    <property type="component" value="Unassembled WGS sequence"/>
</dbReference>
<evidence type="ECO:0000313" key="5">
    <source>
        <dbReference type="EMBL" id="CAH7674906.1"/>
    </source>
</evidence>